<accession>A0A699J1I0</accession>
<evidence type="ECO:0000256" key="1">
    <source>
        <dbReference type="SAM" id="MobiDB-lite"/>
    </source>
</evidence>
<protein>
    <submittedName>
        <fullName evidence="2">Uncharacterized protein</fullName>
    </submittedName>
</protein>
<feature type="compositionally biased region" description="Low complexity" evidence="1">
    <location>
        <begin position="80"/>
        <end position="94"/>
    </location>
</feature>
<gene>
    <name evidence="2" type="ORF">Tci_576458</name>
</gene>
<evidence type="ECO:0000313" key="2">
    <source>
        <dbReference type="EMBL" id="GFA04486.1"/>
    </source>
</evidence>
<proteinExistence type="predicted"/>
<dbReference type="AlphaFoldDB" id="A0A699J1I0"/>
<feature type="non-terminal residue" evidence="2">
    <location>
        <position position="131"/>
    </location>
</feature>
<sequence>MTPSSPPAAGHQPVTTAVVREPFGRNQKVFLSPDLLDPPHHSPQRAATPFVPIHNRNRHLKPSSSPRQPYYHHPRHHHATTTIPTSISSSPVLPLPSTNKGAFGCSKHHQGAFGCKNDIRGAFSLRKQQLG</sequence>
<name>A0A699J1I0_TANCI</name>
<reference evidence="2" key="1">
    <citation type="journal article" date="2019" name="Sci. Rep.">
        <title>Draft genome of Tanacetum cinerariifolium, the natural source of mosquito coil.</title>
        <authorList>
            <person name="Yamashiro T."/>
            <person name="Shiraishi A."/>
            <person name="Satake H."/>
            <person name="Nakayama K."/>
        </authorList>
    </citation>
    <scope>NUCLEOTIDE SEQUENCE</scope>
</reference>
<organism evidence="2">
    <name type="scientific">Tanacetum cinerariifolium</name>
    <name type="common">Dalmatian daisy</name>
    <name type="synonym">Chrysanthemum cinerariifolium</name>
    <dbReference type="NCBI Taxonomy" id="118510"/>
    <lineage>
        <taxon>Eukaryota</taxon>
        <taxon>Viridiplantae</taxon>
        <taxon>Streptophyta</taxon>
        <taxon>Embryophyta</taxon>
        <taxon>Tracheophyta</taxon>
        <taxon>Spermatophyta</taxon>
        <taxon>Magnoliopsida</taxon>
        <taxon>eudicotyledons</taxon>
        <taxon>Gunneridae</taxon>
        <taxon>Pentapetalae</taxon>
        <taxon>asterids</taxon>
        <taxon>campanulids</taxon>
        <taxon>Asterales</taxon>
        <taxon>Asteraceae</taxon>
        <taxon>Asteroideae</taxon>
        <taxon>Anthemideae</taxon>
        <taxon>Anthemidinae</taxon>
        <taxon>Tanacetum</taxon>
    </lineage>
</organism>
<comment type="caution">
    <text evidence="2">The sequence shown here is derived from an EMBL/GenBank/DDBJ whole genome shotgun (WGS) entry which is preliminary data.</text>
</comment>
<dbReference type="EMBL" id="BKCJ010360464">
    <property type="protein sequence ID" value="GFA04486.1"/>
    <property type="molecule type" value="Genomic_DNA"/>
</dbReference>
<feature type="region of interest" description="Disordered" evidence="1">
    <location>
        <begin position="1"/>
        <end position="94"/>
    </location>
</feature>
<feature type="compositionally biased region" description="Basic residues" evidence="1">
    <location>
        <begin position="70"/>
        <end position="79"/>
    </location>
</feature>